<sequence length="225" mass="24021">MLDLICPKVKRRMFFTSLAFVSLFKLLSVDAHASTTDAQTPIDGGDAIFANASSGAIIADNFSVASDFDFEALTWWGSYDTSDTDDFIIHLYGDAGGIPGASIYSYSSTSVNASTTLLTDISGAPVYRYDFNLPSPVSLTAGNYFLSITNETTQSGWYWLNGSGGDNQQWALASDGITWAPASASDLAFSVQYTETAVVPVPPAFLLMMSGLLLVGRNARIVNIG</sequence>
<reference evidence="2 3" key="1">
    <citation type="submission" date="2020-09" db="EMBL/GenBank/DDBJ databases">
        <title>Methylomonas albis sp. nov. and Methylomonas fluvii sp. nov.: Two cold-adapted methanotrophs from the River Elbe and an amended description of Methylovulum psychrotolerans strain Eb1.</title>
        <authorList>
            <person name="Bussmann I.K."/>
            <person name="Klings K.-W."/>
            <person name="Warnstedt J."/>
            <person name="Hoppert M."/>
            <person name="Saborowski A."/>
            <person name="Horn F."/>
            <person name="Liebner S."/>
        </authorList>
    </citation>
    <scope>NUCLEOTIDE SEQUENCE [LARGE SCALE GENOMIC DNA]</scope>
    <source>
        <strain evidence="2 3">EbA</strain>
    </source>
</reference>
<feature type="signal peptide" evidence="1">
    <location>
        <begin position="1"/>
        <end position="33"/>
    </location>
</feature>
<evidence type="ECO:0000313" key="2">
    <source>
        <dbReference type="EMBL" id="MBD9357386.1"/>
    </source>
</evidence>
<accession>A0ABR9D3K9</accession>
<keyword evidence="3" id="KW-1185">Reference proteome</keyword>
<keyword evidence="1" id="KW-0732">Signal</keyword>
<dbReference type="EMBL" id="JACXSS010000001">
    <property type="protein sequence ID" value="MBD9357386.1"/>
    <property type="molecule type" value="Genomic_DNA"/>
</dbReference>
<evidence type="ECO:0000256" key="1">
    <source>
        <dbReference type="SAM" id="SignalP"/>
    </source>
</evidence>
<comment type="caution">
    <text evidence="2">The sequence shown here is derived from an EMBL/GenBank/DDBJ whole genome shotgun (WGS) entry which is preliminary data.</text>
</comment>
<feature type="chain" id="PRO_5047092067" description="PEP-CTERM sorting domain-containing protein" evidence="1">
    <location>
        <begin position="34"/>
        <end position="225"/>
    </location>
</feature>
<name>A0ABR9D3K9_9GAMM</name>
<evidence type="ECO:0008006" key="4">
    <source>
        <dbReference type="Google" id="ProtNLM"/>
    </source>
</evidence>
<proteinExistence type="predicted"/>
<protein>
    <recommendedName>
        <fullName evidence="4">PEP-CTERM sorting domain-containing protein</fullName>
    </recommendedName>
</protein>
<gene>
    <name evidence="2" type="ORF">IE877_16120</name>
</gene>
<evidence type="ECO:0000313" key="3">
    <source>
        <dbReference type="Proteomes" id="UP000652176"/>
    </source>
</evidence>
<organism evidence="2 3">
    <name type="scientific">Methylomonas albis</name>
    <dbReference type="NCBI Taxonomy" id="1854563"/>
    <lineage>
        <taxon>Bacteria</taxon>
        <taxon>Pseudomonadati</taxon>
        <taxon>Pseudomonadota</taxon>
        <taxon>Gammaproteobacteria</taxon>
        <taxon>Methylococcales</taxon>
        <taxon>Methylococcaceae</taxon>
        <taxon>Methylomonas</taxon>
    </lineage>
</organism>
<dbReference type="Proteomes" id="UP000652176">
    <property type="component" value="Unassembled WGS sequence"/>
</dbReference>
<dbReference type="RefSeq" id="WP_192375669.1">
    <property type="nucleotide sequence ID" value="NZ_JACXSS010000001.1"/>
</dbReference>